<dbReference type="PROSITE" id="PS50005">
    <property type="entry name" value="TPR"/>
    <property type="match status" value="1"/>
</dbReference>
<feature type="repeat" description="TPR" evidence="3">
    <location>
        <begin position="100"/>
        <end position="133"/>
    </location>
</feature>
<evidence type="ECO:0000256" key="4">
    <source>
        <dbReference type="SAM" id="SignalP"/>
    </source>
</evidence>
<organism evidence="5 6">
    <name type="scientific">Treponema porcinum</name>
    <dbReference type="NCBI Taxonomy" id="261392"/>
    <lineage>
        <taxon>Bacteria</taxon>
        <taxon>Pseudomonadati</taxon>
        <taxon>Spirochaetota</taxon>
        <taxon>Spirochaetia</taxon>
        <taxon>Spirochaetales</taxon>
        <taxon>Treponemataceae</taxon>
        <taxon>Treponema</taxon>
    </lineage>
</organism>
<evidence type="ECO:0000256" key="1">
    <source>
        <dbReference type="ARBA" id="ARBA00022737"/>
    </source>
</evidence>
<keyword evidence="1" id="KW-0677">Repeat</keyword>
<keyword evidence="6" id="KW-1185">Reference proteome</keyword>
<dbReference type="OrthoDB" id="363271at2"/>
<gene>
    <name evidence="5" type="ORF">SAMN02745149_02137</name>
</gene>
<evidence type="ECO:0000313" key="5">
    <source>
        <dbReference type="EMBL" id="SJZ72160.1"/>
    </source>
</evidence>
<keyword evidence="2 3" id="KW-0802">TPR repeat</keyword>
<feature type="signal peptide" evidence="4">
    <location>
        <begin position="1"/>
        <end position="21"/>
    </location>
</feature>
<feature type="chain" id="PRO_5012436686" evidence="4">
    <location>
        <begin position="22"/>
        <end position="715"/>
    </location>
</feature>
<dbReference type="RefSeq" id="WP_078934018.1">
    <property type="nucleotide sequence ID" value="NZ_FUWG01000018.1"/>
</dbReference>
<name>A0A1T4MYH6_TREPO</name>
<dbReference type="GeneID" id="78317407"/>
<dbReference type="Gene3D" id="1.25.40.10">
    <property type="entry name" value="Tetratricopeptide repeat domain"/>
    <property type="match status" value="3"/>
</dbReference>
<evidence type="ECO:0000313" key="6">
    <source>
        <dbReference type="Proteomes" id="UP000190423"/>
    </source>
</evidence>
<dbReference type="STRING" id="261392.SAMN02745149_02137"/>
<dbReference type="EMBL" id="FUWG01000018">
    <property type="protein sequence ID" value="SJZ72160.1"/>
    <property type="molecule type" value="Genomic_DNA"/>
</dbReference>
<accession>A0A1T4MYH6</accession>
<reference evidence="5 6" key="1">
    <citation type="submission" date="2017-02" db="EMBL/GenBank/DDBJ databases">
        <authorList>
            <person name="Peterson S.W."/>
        </authorList>
    </citation>
    <scope>NUCLEOTIDE SEQUENCE [LARGE SCALE GENOMIC DNA]</scope>
    <source>
        <strain evidence="5 6">ATCC BAA-908</strain>
    </source>
</reference>
<evidence type="ECO:0000256" key="2">
    <source>
        <dbReference type="ARBA" id="ARBA00022803"/>
    </source>
</evidence>
<dbReference type="Pfam" id="PF13432">
    <property type="entry name" value="TPR_16"/>
    <property type="match status" value="2"/>
</dbReference>
<keyword evidence="4" id="KW-0732">Signal</keyword>
<dbReference type="AlphaFoldDB" id="A0A1T4MYH6"/>
<dbReference type="Pfam" id="PF14559">
    <property type="entry name" value="TPR_19"/>
    <property type="match status" value="1"/>
</dbReference>
<dbReference type="PANTHER" id="PTHR44858:SF1">
    <property type="entry name" value="UDP-N-ACETYLGLUCOSAMINE--PEPTIDE N-ACETYLGLUCOSAMINYLTRANSFERASE SPINDLY-RELATED"/>
    <property type="match status" value="1"/>
</dbReference>
<sequence length="715" mass="80363">MKRKKTSIRILLFCAFCICFAGAPSFCAEKTASSFFDEGLSAQNDENWYAASQHFLEAVQTNPVYADAWFHLAQCSYQLGEFELVLTQLDEAEKYAKDDTALQNLRGMTYIALGKFSEARTIFEHILKKMPNNVDARFGLAELDLFDGRISGAEKQYGEALKRQNENRKALLSLAVVSAQLGKAENARHYISQAIGYYSGEAEVHYLAAVVSAMQGNLTGAEKQCRVAVELNGNYDRAYELLSKVRFAQNEYEEVISICDFRIARDRNRGSAWYLKGAAEKELGRTAQAVNTWSSGLSVVPDDEIMRAALEVEVNKSVPLEDSRRTEWAQYHIQQARECTRRYDKTGALYEYQRALKIEPSNEEARLAYADMLELNGMHELYLEQLLFIRQTRDSADVQDENRNVSRREVQMNDTIEAYDNLLQDSLSHKWNVQPFYLDKTRWNIGIYYVPSAVNQIHIQNNTVAAEFASDIFTGIASASVLAHPEQVEGFGDAYQKARTRGMDYFVILSLDEGSRDVTLSYTMYSGRTGNKITQNDLYGTANARYASVFRRFRQEILEHLPVRAKIIGREGKTLLADIGRSENCTEGAVFDVVRKNAVQTSSTGGGVSYKDDDILGSFTVTVAGEEISEGLLEYRGFYDRVNVGDELVLIKMPVRDEDNALLPGETMQGSPAVDTAPLADANGESVSRKKMSLTAEDLGIRRTPSFIDLIRSIY</sequence>
<dbReference type="SUPFAM" id="SSF48452">
    <property type="entry name" value="TPR-like"/>
    <property type="match status" value="2"/>
</dbReference>
<proteinExistence type="predicted"/>
<dbReference type="InterPro" id="IPR019734">
    <property type="entry name" value="TPR_rpt"/>
</dbReference>
<dbReference type="InterPro" id="IPR011990">
    <property type="entry name" value="TPR-like_helical_dom_sf"/>
</dbReference>
<evidence type="ECO:0000256" key="3">
    <source>
        <dbReference type="PROSITE-ProRule" id="PRU00339"/>
    </source>
</evidence>
<dbReference type="Proteomes" id="UP000190423">
    <property type="component" value="Unassembled WGS sequence"/>
</dbReference>
<dbReference type="PANTHER" id="PTHR44858">
    <property type="entry name" value="TETRATRICOPEPTIDE REPEAT PROTEIN 6"/>
    <property type="match status" value="1"/>
</dbReference>
<dbReference type="InterPro" id="IPR050498">
    <property type="entry name" value="Ycf3"/>
</dbReference>
<protein>
    <submittedName>
        <fullName evidence="5">Tetratricopeptide repeat-containing protein</fullName>
    </submittedName>
</protein>
<dbReference type="SMART" id="SM00028">
    <property type="entry name" value="TPR"/>
    <property type="match status" value="8"/>
</dbReference>